<dbReference type="SUPFAM" id="SSF52540">
    <property type="entry name" value="P-loop containing nucleoside triphosphate hydrolases"/>
    <property type="match status" value="1"/>
</dbReference>
<dbReference type="PANTHER" id="PTHR10039">
    <property type="entry name" value="AMELOGENIN"/>
    <property type="match status" value="1"/>
</dbReference>
<dbReference type="InterPro" id="IPR013087">
    <property type="entry name" value="Znf_C2H2_type"/>
</dbReference>
<dbReference type="Pfam" id="PF22939">
    <property type="entry name" value="WHD_GPIID"/>
    <property type="match status" value="1"/>
</dbReference>
<dbReference type="InterPro" id="IPR027417">
    <property type="entry name" value="P-loop_NTPase"/>
</dbReference>
<dbReference type="FunFam" id="3.30.160.60:FF:002343">
    <property type="entry name" value="Zinc finger protein 33A"/>
    <property type="match status" value="1"/>
</dbReference>
<protein>
    <submittedName>
        <fullName evidence="7">Vegetative incompatibility protein HET-E-1</fullName>
    </submittedName>
</protein>
<dbReference type="EMBL" id="QGML01001984">
    <property type="protein sequence ID" value="TVY88042.1"/>
    <property type="molecule type" value="Genomic_DNA"/>
</dbReference>
<evidence type="ECO:0000256" key="5">
    <source>
        <dbReference type="PROSITE-ProRule" id="PRU00042"/>
    </source>
</evidence>
<evidence type="ECO:0000256" key="1">
    <source>
        <dbReference type="ARBA" id="ARBA00022723"/>
    </source>
</evidence>
<keyword evidence="4" id="KW-0862">Zinc</keyword>
<dbReference type="PROSITE" id="PS00028">
    <property type="entry name" value="ZINC_FINGER_C2H2_1"/>
    <property type="match status" value="2"/>
</dbReference>
<feature type="domain" description="C2H2-type" evidence="6">
    <location>
        <begin position="892"/>
        <end position="919"/>
    </location>
</feature>
<dbReference type="InterPro" id="IPR056884">
    <property type="entry name" value="NPHP3-like_N"/>
</dbReference>
<proteinExistence type="predicted"/>
<dbReference type="InterPro" id="IPR036236">
    <property type="entry name" value="Znf_C2H2_sf"/>
</dbReference>
<evidence type="ECO:0000313" key="8">
    <source>
        <dbReference type="Proteomes" id="UP000315522"/>
    </source>
</evidence>
<dbReference type="Pfam" id="PF24809">
    <property type="entry name" value="DUF7708"/>
    <property type="match status" value="1"/>
</dbReference>
<dbReference type="AlphaFoldDB" id="A0A559M507"/>
<keyword evidence="1" id="KW-0479">Metal-binding</keyword>
<evidence type="ECO:0000256" key="3">
    <source>
        <dbReference type="ARBA" id="ARBA00022771"/>
    </source>
</evidence>
<gene>
    <name evidence="7" type="primary">HET-E1_10</name>
    <name evidence="7" type="ORF">LAWI1_G005208</name>
</gene>
<dbReference type="Gene3D" id="3.30.160.60">
    <property type="entry name" value="Classic Zinc Finger"/>
    <property type="match status" value="2"/>
</dbReference>
<keyword evidence="8" id="KW-1185">Reference proteome</keyword>
<dbReference type="PANTHER" id="PTHR10039:SF14">
    <property type="entry name" value="NACHT DOMAIN-CONTAINING PROTEIN"/>
    <property type="match status" value="1"/>
</dbReference>
<comment type="caution">
    <text evidence="7">The sequence shown here is derived from an EMBL/GenBank/DDBJ whole genome shotgun (WGS) entry which is preliminary data.</text>
</comment>
<evidence type="ECO:0000259" key="6">
    <source>
        <dbReference type="PROSITE" id="PS50157"/>
    </source>
</evidence>
<keyword evidence="3 5" id="KW-0863">Zinc-finger</keyword>
<organism evidence="7 8">
    <name type="scientific">Lachnellula willkommii</name>
    <dbReference type="NCBI Taxonomy" id="215461"/>
    <lineage>
        <taxon>Eukaryota</taxon>
        <taxon>Fungi</taxon>
        <taxon>Dikarya</taxon>
        <taxon>Ascomycota</taxon>
        <taxon>Pezizomycotina</taxon>
        <taxon>Leotiomycetes</taxon>
        <taxon>Helotiales</taxon>
        <taxon>Lachnaceae</taxon>
        <taxon>Lachnellula</taxon>
    </lineage>
</organism>
<dbReference type="InterPro" id="IPR056125">
    <property type="entry name" value="DUF7708"/>
</dbReference>
<dbReference type="Gene3D" id="3.40.50.300">
    <property type="entry name" value="P-loop containing nucleotide triphosphate hydrolases"/>
    <property type="match status" value="1"/>
</dbReference>
<dbReference type="InterPro" id="IPR054471">
    <property type="entry name" value="GPIID_WHD"/>
</dbReference>
<dbReference type="PROSITE" id="PS50157">
    <property type="entry name" value="ZINC_FINGER_C2H2_2"/>
    <property type="match status" value="2"/>
</dbReference>
<name>A0A559M507_9HELO</name>
<evidence type="ECO:0000256" key="4">
    <source>
        <dbReference type="ARBA" id="ARBA00022833"/>
    </source>
</evidence>
<feature type="domain" description="C2H2-type" evidence="6">
    <location>
        <begin position="920"/>
        <end position="945"/>
    </location>
</feature>
<keyword evidence="2" id="KW-0677">Repeat</keyword>
<dbReference type="Proteomes" id="UP000315522">
    <property type="component" value="Unassembled WGS sequence"/>
</dbReference>
<accession>A0A559M507</accession>
<dbReference type="SUPFAM" id="SSF57667">
    <property type="entry name" value="beta-beta-alpha zinc fingers"/>
    <property type="match status" value="1"/>
</dbReference>
<dbReference type="Pfam" id="PF24883">
    <property type="entry name" value="NPHP3_N"/>
    <property type="match status" value="1"/>
</dbReference>
<dbReference type="GO" id="GO:0008270">
    <property type="term" value="F:zinc ion binding"/>
    <property type="evidence" value="ECO:0007669"/>
    <property type="project" value="UniProtKB-KW"/>
</dbReference>
<dbReference type="Pfam" id="PF00096">
    <property type="entry name" value="zf-C2H2"/>
    <property type="match status" value="2"/>
</dbReference>
<reference evidence="7 8" key="1">
    <citation type="submission" date="2018-05" db="EMBL/GenBank/DDBJ databases">
        <title>Genome sequencing and assembly of the regulated plant pathogen Lachnellula willkommii and related sister species for the development of diagnostic species identification markers.</title>
        <authorList>
            <person name="Giroux E."/>
            <person name="Bilodeau G."/>
        </authorList>
    </citation>
    <scope>NUCLEOTIDE SEQUENCE [LARGE SCALE GENOMIC DNA]</scope>
    <source>
        <strain evidence="7 8">CBS 172.35</strain>
    </source>
</reference>
<dbReference type="SMART" id="SM00355">
    <property type="entry name" value="ZnF_C2H2"/>
    <property type="match status" value="4"/>
</dbReference>
<sequence length="945" mass="109831">MNPISNTFDNVLTDFKKRLTAKELENFQFVTLEDVRQTILRIQNDQEHLKEMRDMTRIESFLEAMAQFGKTIEVFVNASSFVAFVWGPMKFILQIASTWADSFELLLDAYSQIGEHMPLLEQYKDVFGANEDMKRVLALLYADILDFHRRAIRFFSGRVLSLVWQQIFRSVWKNFGTRFTHILDSLSRHKHLIVEQAALLHFQQYQSNSQATLLHIQQYERDRLETRNIQKQHEQDELHRRYLNVLEWFSAAPSTLEDHNTFHGIRCNGSGDWILKHEKVQNWRELETPVSSILWLNGIPGAGKTILASVIIDACVGNKACTTTYFYCKENDPEKNDCISVFRALLKQLLGQCMELVPYCYDKISSTGELTLTTTALAEQLLKIFFEKLGRQFIVIDGLDECDLAQRKLLLSFFTKMVDHCDERDPGKLRVLFVSQSSPDIEKALQLATVLRLTAEDNKNDIATYVGHWCTKIQRKYDLESSTVEFIRESTCLRASGMFLFAKLVLDHLYALETKMNILNEIKTSGFPEGLEEAYERIIRRLKQQLRHEQWSIARKLLGWMVCAKRPLNWREIQAVVSMDIQNQSIELDKRKLRSNIQDYCGSLIQVSDGDRVELVHTTAKMYVISSGYVNRPTVEFNLAAICLQYLTFECFGNDISPDDLRSSIMTGILAFQDYAVAKWAEHIRCIVKGTPKVFGIDADSQTAIQEMECGLEDFVGCYQDNLQEAPLTDKAEQECEAFRNFRFFENLLYVWSHIYCHDEKGPQVRDDVSMKALNESFSRNRKLLEDISLESPPYTGLNQDLAAFYGEKRFKCSKLRCYYFHEGFRDAQIRKTHINRHDRPFNCDFPDCSIAIFGFTSNKDLEKHRRFFHPEMVDEATMFADEARPTAATRFECHTCSKNFTRNFHLKNHMRSHAGERPFACSECGKAFTRSNDCRRHEKIHARR</sequence>
<evidence type="ECO:0000256" key="2">
    <source>
        <dbReference type="ARBA" id="ARBA00022737"/>
    </source>
</evidence>
<evidence type="ECO:0000313" key="7">
    <source>
        <dbReference type="EMBL" id="TVY88042.1"/>
    </source>
</evidence>